<feature type="transmembrane region" description="Helical" evidence="1">
    <location>
        <begin position="172"/>
        <end position="193"/>
    </location>
</feature>
<evidence type="ECO:0000313" key="2">
    <source>
        <dbReference type="EMBL" id="GGT47861.1"/>
    </source>
</evidence>
<evidence type="ECO:0000256" key="1">
    <source>
        <dbReference type="SAM" id="Phobius"/>
    </source>
</evidence>
<dbReference type="Proteomes" id="UP000619486">
    <property type="component" value="Unassembled WGS sequence"/>
</dbReference>
<keyword evidence="1" id="KW-0812">Transmembrane</keyword>
<comment type="caution">
    <text evidence="2">The sequence shown here is derived from an EMBL/GenBank/DDBJ whole genome shotgun (WGS) entry which is preliminary data.</text>
</comment>
<feature type="transmembrane region" description="Helical" evidence="1">
    <location>
        <begin position="12"/>
        <end position="37"/>
    </location>
</feature>
<keyword evidence="3" id="KW-1185">Reference proteome</keyword>
<sequence length="203" mass="21762">MNGSDLLRYGRVHRAGAILAGVTVVALVSAFFGGTRIALPSIGSASLSTGVPYRQELPLLSAVFLTAAFGGAMSAHEETGARTMHRLHSAYCVTLTLMTCALSFGAEALAVGPEHGLVFVRSVLIWLGLALLSIRLLGQQLGWVIPMASAFLLVWYPLHWWDWTANPAGDPASWIVATVALAMGIAATAATPWRRRALLRRRR</sequence>
<feature type="transmembrane region" description="Helical" evidence="1">
    <location>
        <begin position="57"/>
        <end position="75"/>
    </location>
</feature>
<accession>A0A918HA58</accession>
<reference evidence="2" key="2">
    <citation type="submission" date="2020-09" db="EMBL/GenBank/DDBJ databases">
        <authorList>
            <person name="Sun Q."/>
            <person name="Ohkuma M."/>
        </authorList>
    </citation>
    <scope>NUCLEOTIDE SEQUENCE</scope>
    <source>
        <strain evidence="2">JCM 3172</strain>
    </source>
</reference>
<dbReference type="EMBL" id="BMQQ01000020">
    <property type="protein sequence ID" value="GGT47861.1"/>
    <property type="molecule type" value="Genomic_DNA"/>
</dbReference>
<reference evidence="2" key="1">
    <citation type="journal article" date="2014" name="Int. J. Syst. Evol. Microbiol.">
        <title>Complete genome sequence of Corynebacterium casei LMG S-19264T (=DSM 44701T), isolated from a smear-ripened cheese.</title>
        <authorList>
            <consortium name="US DOE Joint Genome Institute (JGI-PGF)"/>
            <person name="Walter F."/>
            <person name="Albersmeier A."/>
            <person name="Kalinowski J."/>
            <person name="Ruckert C."/>
        </authorList>
    </citation>
    <scope>NUCLEOTIDE SEQUENCE</scope>
    <source>
        <strain evidence="2">JCM 3172</strain>
    </source>
</reference>
<protein>
    <submittedName>
        <fullName evidence="2">Uncharacterized protein</fullName>
    </submittedName>
</protein>
<keyword evidence="1" id="KW-1133">Transmembrane helix</keyword>
<evidence type="ECO:0000313" key="3">
    <source>
        <dbReference type="Proteomes" id="UP000619486"/>
    </source>
</evidence>
<feature type="transmembrane region" description="Helical" evidence="1">
    <location>
        <begin position="116"/>
        <end position="134"/>
    </location>
</feature>
<gene>
    <name evidence="2" type="ORF">GCM10014713_47440</name>
</gene>
<dbReference type="AlphaFoldDB" id="A0A918HA58"/>
<feature type="transmembrane region" description="Helical" evidence="1">
    <location>
        <begin position="141"/>
        <end position="160"/>
    </location>
</feature>
<feature type="transmembrane region" description="Helical" evidence="1">
    <location>
        <begin position="87"/>
        <end position="110"/>
    </location>
</feature>
<keyword evidence="1" id="KW-0472">Membrane</keyword>
<name>A0A918HA58_9ACTN</name>
<proteinExistence type="predicted"/>
<organism evidence="2 3">
    <name type="scientific">Streptomyces purpureus</name>
    <dbReference type="NCBI Taxonomy" id="1951"/>
    <lineage>
        <taxon>Bacteria</taxon>
        <taxon>Bacillati</taxon>
        <taxon>Actinomycetota</taxon>
        <taxon>Actinomycetes</taxon>
        <taxon>Kitasatosporales</taxon>
        <taxon>Streptomycetaceae</taxon>
        <taxon>Streptomyces</taxon>
    </lineage>
</organism>